<gene>
    <name evidence="4" type="ORF">H9791_02005</name>
</gene>
<evidence type="ECO:0000313" key="5">
    <source>
        <dbReference type="Proteomes" id="UP000824236"/>
    </source>
</evidence>
<keyword evidence="1 2" id="KW-0238">DNA-binding</keyword>
<dbReference type="Pfam" id="PF17938">
    <property type="entry name" value="TetR_C_29"/>
    <property type="match status" value="1"/>
</dbReference>
<feature type="domain" description="HTH tetR-type" evidence="3">
    <location>
        <begin position="9"/>
        <end position="69"/>
    </location>
</feature>
<accession>A0A9E2NN27</accession>
<dbReference type="InterPro" id="IPR001647">
    <property type="entry name" value="HTH_TetR"/>
</dbReference>
<dbReference type="PANTHER" id="PTHR30328">
    <property type="entry name" value="TRANSCRIPTIONAL REPRESSOR"/>
    <property type="match status" value="1"/>
</dbReference>
<reference evidence="4" key="1">
    <citation type="journal article" date="2021" name="PeerJ">
        <title>Extensive microbial diversity within the chicken gut microbiome revealed by metagenomics and culture.</title>
        <authorList>
            <person name="Gilroy R."/>
            <person name="Ravi A."/>
            <person name="Getino M."/>
            <person name="Pursley I."/>
            <person name="Horton D.L."/>
            <person name="Alikhan N.F."/>
            <person name="Baker D."/>
            <person name="Gharbi K."/>
            <person name="Hall N."/>
            <person name="Watson M."/>
            <person name="Adriaenssens E.M."/>
            <person name="Foster-Nyarko E."/>
            <person name="Jarju S."/>
            <person name="Secka A."/>
            <person name="Antonio M."/>
            <person name="Oren A."/>
            <person name="Chaudhuri R.R."/>
            <person name="La Ragione R."/>
            <person name="Hildebrand F."/>
            <person name="Pallen M.J."/>
        </authorList>
    </citation>
    <scope>NUCLEOTIDE SEQUENCE</scope>
    <source>
        <strain evidence="4">B3-3758</strain>
    </source>
</reference>
<sequence length="210" mass="24207">MNKEQSHSQDTETRILEAAEKEFFEKGYAGARTTSIAEAAGVTHAMLHYYFRTKDNLFERIVSEKINMLGDIILSAIGDEDQPLEERIRQGVERHFDFIAANRDLPRFIVNEVLSHPEHIEMMKQNALRIVNNLLNNLQQEIDEYAAQGHYRRIEARMLLIDIVSLNVFPFMAAPIVKGAIGDAYADYDEFLALRKKENVETILNKLKIR</sequence>
<dbReference type="PROSITE" id="PS50977">
    <property type="entry name" value="HTH_TETR_2"/>
    <property type="match status" value="1"/>
</dbReference>
<dbReference type="PRINTS" id="PR00455">
    <property type="entry name" value="HTHTETR"/>
</dbReference>
<protein>
    <submittedName>
        <fullName evidence="4">TetR/AcrR family transcriptional regulator</fullName>
    </submittedName>
</protein>
<dbReference type="GO" id="GO:0003677">
    <property type="term" value="F:DNA binding"/>
    <property type="evidence" value="ECO:0007669"/>
    <property type="project" value="UniProtKB-UniRule"/>
</dbReference>
<dbReference type="AlphaFoldDB" id="A0A9E2NN27"/>
<dbReference type="Gene3D" id="1.10.357.10">
    <property type="entry name" value="Tetracycline Repressor, domain 2"/>
    <property type="match status" value="1"/>
</dbReference>
<evidence type="ECO:0000259" key="3">
    <source>
        <dbReference type="PROSITE" id="PS50977"/>
    </source>
</evidence>
<organism evidence="4 5">
    <name type="scientific">Candidatus Bacteroides intestinipullorum</name>
    <dbReference type="NCBI Taxonomy" id="2838471"/>
    <lineage>
        <taxon>Bacteria</taxon>
        <taxon>Pseudomonadati</taxon>
        <taxon>Bacteroidota</taxon>
        <taxon>Bacteroidia</taxon>
        <taxon>Bacteroidales</taxon>
        <taxon>Bacteroidaceae</taxon>
        <taxon>Bacteroides</taxon>
    </lineage>
</organism>
<evidence type="ECO:0000313" key="4">
    <source>
        <dbReference type="EMBL" id="MBU3813272.1"/>
    </source>
</evidence>
<dbReference type="InterPro" id="IPR009057">
    <property type="entry name" value="Homeodomain-like_sf"/>
</dbReference>
<evidence type="ECO:0000256" key="2">
    <source>
        <dbReference type="PROSITE-ProRule" id="PRU00335"/>
    </source>
</evidence>
<dbReference type="InterPro" id="IPR050109">
    <property type="entry name" value="HTH-type_TetR-like_transc_reg"/>
</dbReference>
<dbReference type="SUPFAM" id="SSF46689">
    <property type="entry name" value="Homeodomain-like"/>
    <property type="match status" value="1"/>
</dbReference>
<dbReference type="Pfam" id="PF00440">
    <property type="entry name" value="TetR_N"/>
    <property type="match status" value="1"/>
</dbReference>
<comment type="caution">
    <text evidence="4">The sequence shown here is derived from an EMBL/GenBank/DDBJ whole genome shotgun (WGS) entry which is preliminary data.</text>
</comment>
<dbReference type="PANTHER" id="PTHR30328:SF54">
    <property type="entry name" value="HTH-TYPE TRANSCRIPTIONAL REPRESSOR SCO4008"/>
    <property type="match status" value="1"/>
</dbReference>
<reference evidence="4" key="2">
    <citation type="submission" date="2021-04" db="EMBL/GenBank/DDBJ databases">
        <authorList>
            <person name="Gilroy R."/>
        </authorList>
    </citation>
    <scope>NUCLEOTIDE SEQUENCE</scope>
    <source>
        <strain evidence="4">B3-3758</strain>
    </source>
</reference>
<dbReference type="InterPro" id="IPR041474">
    <property type="entry name" value="NicS_C"/>
</dbReference>
<name>A0A9E2NN27_9BACE</name>
<dbReference type="InterPro" id="IPR036271">
    <property type="entry name" value="Tet_transcr_reg_TetR-rel_C_sf"/>
</dbReference>
<feature type="DNA-binding region" description="H-T-H motif" evidence="2">
    <location>
        <begin position="32"/>
        <end position="51"/>
    </location>
</feature>
<dbReference type="EMBL" id="JAHLFO010000019">
    <property type="protein sequence ID" value="MBU3813272.1"/>
    <property type="molecule type" value="Genomic_DNA"/>
</dbReference>
<evidence type="ECO:0000256" key="1">
    <source>
        <dbReference type="ARBA" id="ARBA00023125"/>
    </source>
</evidence>
<dbReference type="SUPFAM" id="SSF48498">
    <property type="entry name" value="Tetracyclin repressor-like, C-terminal domain"/>
    <property type="match status" value="1"/>
</dbReference>
<proteinExistence type="predicted"/>
<dbReference type="Proteomes" id="UP000824236">
    <property type="component" value="Unassembled WGS sequence"/>
</dbReference>